<comment type="caution">
    <text evidence="1">The sequence shown here is derived from an EMBL/GenBank/DDBJ whole genome shotgun (WGS) entry which is preliminary data.</text>
</comment>
<organism evidence="1 2">
    <name type="scientific">Araneus ventricosus</name>
    <name type="common">Orbweaver spider</name>
    <name type="synonym">Epeira ventricosa</name>
    <dbReference type="NCBI Taxonomy" id="182803"/>
    <lineage>
        <taxon>Eukaryota</taxon>
        <taxon>Metazoa</taxon>
        <taxon>Ecdysozoa</taxon>
        <taxon>Arthropoda</taxon>
        <taxon>Chelicerata</taxon>
        <taxon>Arachnida</taxon>
        <taxon>Araneae</taxon>
        <taxon>Araneomorphae</taxon>
        <taxon>Entelegynae</taxon>
        <taxon>Araneoidea</taxon>
        <taxon>Araneidae</taxon>
        <taxon>Araneus</taxon>
    </lineage>
</organism>
<dbReference type="Proteomes" id="UP000499080">
    <property type="component" value="Unassembled WGS sequence"/>
</dbReference>
<reference evidence="1 2" key="1">
    <citation type="journal article" date="2019" name="Sci. Rep.">
        <title>Orb-weaving spider Araneus ventricosus genome elucidates the spidroin gene catalogue.</title>
        <authorList>
            <person name="Kono N."/>
            <person name="Nakamura H."/>
            <person name="Ohtoshi R."/>
            <person name="Moran D.A.P."/>
            <person name="Shinohara A."/>
            <person name="Yoshida Y."/>
            <person name="Fujiwara M."/>
            <person name="Mori M."/>
            <person name="Tomita M."/>
            <person name="Arakawa K."/>
        </authorList>
    </citation>
    <scope>NUCLEOTIDE SEQUENCE [LARGE SCALE GENOMIC DNA]</scope>
</reference>
<dbReference type="AlphaFoldDB" id="A0A4Y2I257"/>
<sequence length="147" mass="17310">MMGRGKWSMKDYKILARWFKLTRGKEEGYFSAGPKEDSTSKRRCPCCNCKKNNTKEEAIETVSEKRFSGDPRQETFCNAVFLPEFVRRFIRKQGERPEDEERKPMVKKTSGIVLTFEIPGRRNSTFFLFYLFKALSSLNHSKWCRSP</sequence>
<accession>A0A4Y2I257</accession>
<gene>
    <name evidence="1" type="ORF">AVEN_260558_1</name>
</gene>
<name>A0A4Y2I257_ARAVE</name>
<evidence type="ECO:0000313" key="2">
    <source>
        <dbReference type="Proteomes" id="UP000499080"/>
    </source>
</evidence>
<dbReference type="EMBL" id="BGPR01002337">
    <property type="protein sequence ID" value="GBM71827.1"/>
    <property type="molecule type" value="Genomic_DNA"/>
</dbReference>
<proteinExistence type="predicted"/>
<keyword evidence="2" id="KW-1185">Reference proteome</keyword>
<protein>
    <submittedName>
        <fullName evidence="1">Uncharacterized protein</fullName>
    </submittedName>
</protein>
<evidence type="ECO:0000313" key="1">
    <source>
        <dbReference type="EMBL" id="GBM71827.1"/>
    </source>
</evidence>